<evidence type="ECO:0000256" key="5">
    <source>
        <dbReference type="ARBA" id="ARBA00022763"/>
    </source>
</evidence>
<dbReference type="PROSITE" id="PS50151">
    <property type="entry name" value="UVR"/>
    <property type="match status" value="1"/>
</dbReference>
<dbReference type="InterPro" id="IPR027417">
    <property type="entry name" value="P-loop_NTPase"/>
</dbReference>
<organism evidence="17 18">
    <name type="scientific">Bulleidia extructa W1219</name>
    <dbReference type="NCBI Taxonomy" id="679192"/>
    <lineage>
        <taxon>Bacteria</taxon>
        <taxon>Bacillati</taxon>
        <taxon>Bacillota</taxon>
        <taxon>Erysipelotrichia</taxon>
        <taxon>Erysipelotrichales</taxon>
        <taxon>Erysipelotrichaceae</taxon>
        <taxon>Bulleidia</taxon>
    </lineage>
</organism>
<dbReference type="InterPro" id="IPR036876">
    <property type="entry name" value="UVR_dom_sf"/>
</dbReference>
<dbReference type="SUPFAM" id="SSF46600">
    <property type="entry name" value="C-terminal UvrC-binding domain of UvrB"/>
    <property type="match status" value="1"/>
</dbReference>
<feature type="binding site" evidence="12">
    <location>
        <begin position="40"/>
        <end position="47"/>
    </location>
    <ligand>
        <name>ATP</name>
        <dbReference type="ChEBI" id="CHEBI:30616"/>
    </ligand>
</feature>
<keyword evidence="12 13" id="KW-0742">SOS response</keyword>
<feature type="domain" description="Helicase C-terminal" evidence="16">
    <location>
        <begin position="432"/>
        <end position="594"/>
    </location>
</feature>
<evidence type="ECO:0000256" key="4">
    <source>
        <dbReference type="ARBA" id="ARBA00022741"/>
    </source>
</evidence>
<dbReference type="SMART" id="SM00487">
    <property type="entry name" value="DEXDc"/>
    <property type="match status" value="1"/>
</dbReference>
<keyword evidence="8 12" id="KW-0267">Excision nuclease</keyword>
<gene>
    <name evidence="12 17" type="primary">uvrB</name>
    <name evidence="17" type="ORF">HMPREF9013_0965</name>
</gene>
<dbReference type="STRING" id="679192.HMPREF9013_0965"/>
<dbReference type="CDD" id="cd18790">
    <property type="entry name" value="SF2_C_UvrB"/>
    <property type="match status" value="1"/>
</dbReference>
<dbReference type="GO" id="GO:0009432">
    <property type="term" value="P:SOS response"/>
    <property type="evidence" value="ECO:0007669"/>
    <property type="project" value="UniProtKB-UniRule"/>
</dbReference>
<reference evidence="18" key="1">
    <citation type="submission" date="2009-12" db="EMBL/GenBank/DDBJ databases">
        <title>Sequence of Clostridiales genomosp. BVAB3 str. UPII9-5.</title>
        <authorList>
            <person name="Madupu R."/>
            <person name="Durkin A.S."/>
            <person name="Torralba M."/>
            <person name="Methe B."/>
            <person name="Sutton G.G."/>
            <person name="Strausberg R.L."/>
            <person name="Nelson K.E."/>
        </authorList>
    </citation>
    <scope>NUCLEOTIDE SEQUENCE [LARGE SCALE GENOMIC DNA]</scope>
    <source>
        <strain evidence="18">W1219</strain>
    </source>
</reference>
<name>D2MMI6_9FIRM</name>
<dbReference type="EMBL" id="ADFR01000002">
    <property type="protein sequence ID" value="EFC06262.1"/>
    <property type="molecule type" value="Genomic_DNA"/>
</dbReference>
<keyword evidence="9 12" id="KW-0234">DNA repair</keyword>
<evidence type="ECO:0000256" key="13">
    <source>
        <dbReference type="RuleBase" id="RU003587"/>
    </source>
</evidence>
<dbReference type="OrthoDB" id="9806651at2"/>
<evidence type="ECO:0000256" key="6">
    <source>
        <dbReference type="ARBA" id="ARBA00022769"/>
    </source>
</evidence>
<dbReference type="GO" id="GO:0009381">
    <property type="term" value="F:excinuclease ABC activity"/>
    <property type="evidence" value="ECO:0007669"/>
    <property type="project" value="UniProtKB-UniRule"/>
</dbReference>
<evidence type="ECO:0000256" key="10">
    <source>
        <dbReference type="ARBA" id="ARBA00026033"/>
    </source>
</evidence>
<comment type="subunit">
    <text evidence="10 12 13">Forms a heterotetramer with UvrA during the search for lesions. Interacts with UvrC in an incision complex.</text>
</comment>
<dbReference type="InterPro" id="IPR001943">
    <property type="entry name" value="UVR_dom"/>
</dbReference>
<comment type="similarity">
    <text evidence="2 12 13">Belongs to the UvrB family.</text>
</comment>
<dbReference type="InterPro" id="IPR024759">
    <property type="entry name" value="UvrB_YAD/RRR_dom"/>
</dbReference>
<sequence length="660" mass="76382">MDDRPFELVSTFKPTGDQPKAIEELVKGVLSGKKEQVLQGATGTGKTFTMANIIAKVNRPTLIFSHNKTLAGQLYSEFKELFPYNRVEYFISNFDYYQPEAYVAQRDMYIEKTAAINDELDMFRESTINSLLERRDTIVVASVACIYAASDPKQYKDMFFTIRVGESYNRNALLRRLVEMQYGRNDVDQVRGSMRVRGDVIDLTPSFTDQFNIRIELFGDEVDRITEVDPTTGTTLNAYQFYNIFPASGYARNKESILRACDAIEAELEERLRYFKKHDKLLEYERLEQRTRFDIESLRENGYVSGIENYSFHIDHRKQGQRPWNLFDYFPENFLIMVDESHVSLPQIRGMYNGDHSRKQTLVDYGFRLPSALENRPMKWDEFEAMIPQVIYCSATPGDYELEKVHNHVVEQIIRPTGLLDPVVEVRPTKGQIDDICIALDERIQKKEKVLITTLTVHMSEDLTSYLKERGYQVSYIHHETNTIERSQIIHDLRIGKYDVVVGINLLREGLDIPEVSLICILDADKEGFLRSKRSLIQIIGRAARNANGHVYMYGDTITDSMKEAIEETNRRRYIQETYNKEHHIVPKTVQKSIGDVIRGKETQEMASRYIRKKAKMSKQDTATLITHLEAEMKEAAANLNFERAAELRDMVLELKAESA</sequence>
<dbReference type="RefSeq" id="WP_006626607.1">
    <property type="nucleotide sequence ID" value="NZ_ADFR01000002.1"/>
</dbReference>
<dbReference type="InterPro" id="IPR004807">
    <property type="entry name" value="UvrB"/>
</dbReference>
<dbReference type="Gene3D" id="3.40.50.300">
    <property type="entry name" value="P-loop containing nucleotide triphosphate hydrolases"/>
    <property type="match status" value="3"/>
</dbReference>
<dbReference type="CDD" id="cd17916">
    <property type="entry name" value="DEXHc_UvrB"/>
    <property type="match status" value="1"/>
</dbReference>
<dbReference type="PANTHER" id="PTHR24029">
    <property type="entry name" value="UVRABC SYSTEM PROTEIN B"/>
    <property type="match status" value="1"/>
</dbReference>
<comment type="subcellular location">
    <subcellularLocation>
        <location evidence="1 12 13">Cytoplasm</location>
    </subcellularLocation>
</comment>
<dbReference type="Pfam" id="PF12344">
    <property type="entry name" value="UvrB"/>
    <property type="match status" value="1"/>
</dbReference>
<comment type="function">
    <text evidence="12">The UvrABC repair system catalyzes the recognition and processing of DNA lesions. A damage recognition complex composed of 2 UvrA and 2 UvrB subunits scans DNA for abnormalities. Upon binding of the UvrA(2)B(2) complex to a putative damaged site, the DNA wraps around one UvrB monomer. DNA wrap is dependent on ATP binding by UvrB and probably causes local melting of the DNA helix, facilitating insertion of UvrB beta-hairpin between the DNA strands. Then UvrB probes one DNA strand for the presence of a lesion. If a lesion is found the UvrA subunits dissociate and the UvrB-DNA preincision complex is formed. This complex is subsequently bound by UvrC and the second UvrB is released. If no lesion is found, the DNA wraps around the other UvrB subunit that will check the other stand for damage.</text>
</comment>
<keyword evidence="6 12" id="KW-0228">DNA excision</keyword>
<keyword evidence="18" id="KW-1185">Reference proteome</keyword>
<dbReference type="GO" id="GO:0005524">
    <property type="term" value="F:ATP binding"/>
    <property type="evidence" value="ECO:0007669"/>
    <property type="project" value="UniProtKB-UniRule"/>
</dbReference>
<evidence type="ECO:0000256" key="12">
    <source>
        <dbReference type="HAMAP-Rule" id="MF_00204"/>
    </source>
</evidence>
<keyword evidence="5 12" id="KW-0227">DNA damage</keyword>
<dbReference type="GO" id="GO:0009380">
    <property type="term" value="C:excinuclease repair complex"/>
    <property type="evidence" value="ECO:0007669"/>
    <property type="project" value="InterPro"/>
</dbReference>
<dbReference type="InterPro" id="IPR014001">
    <property type="entry name" value="Helicase_ATP-bd"/>
</dbReference>
<dbReference type="PROSITE" id="PS51192">
    <property type="entry name" value="HELICASE_ATP_BIND_1"/>
    <property type="match status" value="1"/>
</dbReference>
<evidence type="ECO:0000256" key="8">
    <source>
        <dbReference type="ARBA" id="ARBA00022881"/>
    </source>
</evidence>
<dbReference type="InterPro" id="IPR001650">
    <property type="entry name" value="Helicase_C-like"/>
</dbReference>
<feature type="domain" description="Helicase ATP-binding" evidence="15">
    <location>
        <begin position="27"/>
        <end position="161"/>
    </location>
</feature>
<evidence type="ECO:0000259" key="16">
    <source>
        <dbReference type="PROSITE" id="PS51194"/>
    </source>
</evidence>
<accession>D2MMI6</accession>
<dbReference type="SUPFAM" id="SSF52540">
    <property type="entry name" value="P-loop containing nucleoside triphosphate hydrolases"/>
    <property type="match status" value="2"/>
</dbReference>
<dbReference type="SMART" id="SM00490">
    <property type="entry name" value="HELICc"/>
    <property type="match status" value="1"/>
</dbReference>
<dbReference type="InterPro" id="IPR041471">
    <property type="entry name" value="UvrB_inter"/>
</dbReference>
<dbReference type="NCBIfam" id="TIGR00631">
    <property type="entry name" value="uvrb"/>
    <property type="match status" value="1"/>
</dbReference>
<feature type="short sequence motif" description="Beta-hairpin" evidence="12">
    <location>
        <begin position="93"/>
        <end position="116"/>
    </location>
</feature>
<comment type="caution">
    <text evidence="17">The sequence shown here is derived from an EMBL/GenBank/DDBJ whole genome shotgun (WGS) entry which is preliminary data.</text>
</comment>
<dbReference type="Pfam" id="PF02151">
    <property type="entry name" value="UVR"/>
    <property type="match status" value="1"/>
</dbReference>
<evidence type="ECO:0000256" key="2">
    <source>
        <dbReference type="ARBA" id="ARBA00008533"/>
    </source>
</evidence>
<protein>
    <recommendedName>
        <fullName evidence="11 12">UvrABC system protein B</fullName>
        <shortName evidence="12">Protein UvrB</shortName>
    </recommendedName>
    <alternativeName>
        <fullName evidence="12">Excinuclease ABC subunit B</fullName>
    </alternativeName>
</protein>
<evidence type="ECO:0000256" key="9">
    <source>
        <dbReference type="ARBA" id="ARBA00023204"/>
    </source>
</evidence>
<dbReference type="Gene3D" id="4.10.860.10">
    <property type="entry name" value="UVR domain"/>
    <property type="match status" value="1"/>
</dbReference>
<dbReference type="AlphaFoldDB" id="D2MMI6"/>
<evidence type="ECO:0000256" key="7">
    <source>
        <dbReference type="ARBA" id="ARBA00022840"/>
    </source>
</evidence>
<keyword evidence="3 12" id="KW-0963">Cytoplasm</keyword>
<dbReference type="Pfam" id="PF17757">
    <property type="entry name" value="UvrB_inter"/>
    <property type="match status" value="1"/>
</dbReference>
<feature type="domain" description="UVR" evidence="14">
    <location>
        <begin position="623"/>
        <end position="658"/>
    </location>
</feature>
<dbReference type="HAMAP" id="MF_00204">
    <property type="entry name" value="UvrB"/>
    <property type="match status" value="1"/>
</dbReference>
<dbReference type="InterPro" id="IPR006935">
    <property type="entry name" value="Helicase/UvrB_N"/>
</dbReference>
<dbReference type="GO" id="GO:0003677">
    <property type="term" value="F:DNA binding"/>
    <property type="evidence" value="ECO:0007669"/>
    <property type="project" value="UniProtKB-UniRule"/>
</dbReference>
<dbReference type="Pfam" id="PF00271">
    <property type="entry name" value="Helicase_C"/>
    <property type="match status" value="1"/>
</dbReference>
<dbReference type="NCBIfam" id="NF003673">
    <property type="entry name" value="PRK05298.1"/>
    <property type="match status" value="1"/>
</dbReference>
<dbReference type="PANTHER" id="PTHR24029:SF0">
    <property type="entry name" value="UVRABC SYSTEM PROTEIN B"/>
    <property type="match status" value="1"/>
</dbReference>
<dbReference type="GO" id="GO:0005737">
    <property type="term" value="C:cytoplasm"/>
    <property type="evidence" value="ECO:0007669"/>
    <property type="project" value="UniProtKB-SubCell"/>
</dbReference>
<comment type="domain">
    <text evidence="12">The beta-hairpin motif is involved in DNA binding.</text>
</comment>
<dbReference type="PROSITE" id="PS51194">
    <property type="entry name" value="HELICASE_CTER"/>
    <property type="match status" value="1"/>
</dbReference>
<evidence type="ECO:0000313" key="17">
    <source>
        <dbReference type="EMBL" id="EFC06262.1"/>
    </source>
</evidence>
<evidence type="ECO:0000259" key="14">
    <source>
        <dbReference type="PROSITE" id="PS50151"/>
    </source>
</evidence>
<keyword evidence="7 12" id="KW-0067">ATP-binding</keyword>
<dbReference type="GO" id="GO:0016887">
    <property type="term" value="F:ATP hydrolysis activity"/>
    <property type="evidence" value="ECO:0007669"/>
    <property type="project" value="InterPro"/>
</dbReference>
<evidence type="ECO:0000259" key="15">
    <source>
        <dbReference type="PROSITE" id="PS51192"/>
    </source>
</evidence>
<evidence type="ECO:0000313" key="18">
    <source>
        <dbReference type="Proteomes" id="UP000005017"/>
    </source>
</evidence>
<keyword evidence="17" id="KW-0378">Hydrolase</keyword>
<dbReference type="eggNOG" id="COG0556">
    <property type="taxonomic scope" value="Bacteria"/>
</dbReference>
<proteinExistence type="inferred from homology"/>
<evidence type="ECO:0000256" key="11">
    <source>
        <dbReference type="ARBA" id="ARBA00029504"/>
    </source>
</evidence>
<evidence type="ECO:0000256" key="3">
    <source>
        <dbReference type="ARBA" id="ARBA00022490"/>
    </source>
</evidence>
<keyword evidence="4 12" id="KW-0547">Nucleotide-binding</keyword>
<dbReference type="Proteomes" id="UP000005017">
    <property type="component" value="Unassembled WGS sequence"/>
</dbReference>
<dbReference type="Pfam" id="PF04851">
    <property type="entry name" value="ResIII"/>
    <property type="match status" value="1"/>
</dbReference>
<evidence type="ECO:0000256" key="1">
    <source>
        <dbReference type="ARBA" id="ARBA00004496"/>
    </source>
</evidence>
<dbReference type="GO" id="GO:0006289">
    <property type="term" value="P:nucleotide-excision repair"/>
    <property type="evidence" value="ECO:0007669"/>
    <property type="project" value="UniProtKB-UniRule"/>
</dbReference>